<protein>
    <submittedName>
        <fullName evidence="1">Uncharacterized protein</fullName>
    </submittedName>
</protein>
<dbReference type="EMBL" id="CM003531">
    <property type="protein sequence ID" value="RCV20589.1"/>
    <property type="molecule type" value="Genomic_DNA"/>
</dbReference>
<gene>
    <name evidence="1" type="ORF">SETIT_4G068800v2</name>
</gene>
<sequence>MSVTTSAQVACLGGSAGRRPAVFAAAVGGSAHPLLLRARRHVFVCLLLQTRPRSTGRADRVSAPAHLIDRSLFHLAQVISGPAYVTKEKLCFHGGKREKTLVVRIGIRGLTFIC</sequence>
<reference evidence="1" key="2">
    <citation type="submission" date="2015-07" db="EMBL/GenBank/DDBJ databases">
        <authorList>
            <person name="Noorani M."/>
        </authorList>
    </citation>
    <scope>NUCLEOTIDE SEQUENCE</scope>
    <source>
        <strain evidence="1">Yugu1</strain>
    </source>
</reference>
<reference evidence="1" key="1">
    <citation type="journal article" date="2012" name="Nat. Biotechnol.">
        <title>Reference genome sequence of the model plant Setaria.</title>
        <authorList>
            <person name="Bennetzen J.L."/>
            <person name="Schmutz J."/>
            <person name="Wang H."/>
            <person name="Percifield R."/>
            <person name="Hawkins J."/>
            <person name="Pontaroli A.C."/>
            <person name="Estep M."/>
            <person name="Feng L."/>
            <person name="Vaughn J.N."/>
            <person name="Grimwood J."/>
            <person name="Jenkins J."/>
            <person name="Barry K."/>
            <person name="Lindquist E."/>
            <person name="Hellsten U."/>
            <person name="Deshpande S."/>
            <person name="Wang X."/>
            <person name="Wu X."/>
            <person name="Mitros T."/>
            <person name="Triplett J."/>
            <person name="Yang X."/>
            <person name="Ye C.Y."/>
            <person name="Mauro-Herrera M."/>
            <person name="Wang L."/>
            <person name="Li P."/>
            <person name="Sharma M."/>
            <person name="Sharma R."/>
            <person name="Ronald P.C."/>
            <person name="Panaud O."/>
            <person name="Kellogg E.A."/>
            <person name="Brutnell T.P."/>
            <person name="Doust A.N."/>
            <person name="Tuskan G.A."/>
            <person name="Rokhsar D."/>
            <person name="Devos K.M."/>
        </authorList>
    </citation>
    <scope>NUCLEOTIDE SEQUENCE [LARGE SCALE GENOMIC DNA]</scope>
    <source>
        <strain evidence="1">Yugu1</strain>
    </source>
</reference>
<evidence type="ECO:0000313" key="1">
    <source>
        <dbReference type="EMBL" id="RCV20589.1"/>
    </source>
</evidence>
<accession>A0A368QRJ9</accession>
<proteinExistence type="predicted"/>
<name>A0A368QRJ9_SETIT</name>
<dbReference type="AlphaFoldDB" id="A0A368QRJ9"/>
<organism evidence="1">
    <name type="scientific">Setaria italica</name>
    <name type="common">Foxtail millet</name>
    <name type="synonym">Panicum italicum</name>
    <dbReference type="NCBI Taxonomy" id="4555"/>
    <lineage>
        <taxon>Eukaryota</taxon>
        <taxon>Viridiplantae</taxon>
        <taxon>Streptophyta</taxon>
        <taxon>Embryophyta</taxon>
        <taxon>Tracheophyta</taxon>
        <taxon>Spermatophyta</taxon>
        <taxon>Magnoliopsida</taxon>
        <taxon>Liliopsida</taxon>
        <taxon>Poales</taxon>
        <taxon>Poaceae</taxon>
        <taxon>PACMAD clade</taxon>
        <taxon>Panicoideae</taxon>
        <taxon>Panicodae</taxon>
        <taxon>Paniceae</taxon>
        <taxon>Cenchrinae</taxon>
        <taxon>Setaria</taxon>
    </lineage>
</organism>